<dbReference type="RefSeq" id="WP_151166817.1">
    <property type="nucleotide sequence ID" value="NZ_WACR01000003.1"/>
</dbReference>
<evidence type="ECO:0000313" key="2">
    <source>
        <dbReference type="EMBL" id="KAB1065168.1"/>
    </source>
</evidence>
<keyword evidence="3" id="KW-1185">Reference proteome</keyword>
<name>A0A6N6MCQ1_9FLAO</name>
<keyword evidence="2" id="KW-0436">Ligase</keyword>
<dbReference type="AlphaFoldDB" id="A0A6N6MCQ1"/>
<dbReference type="GO" id="GO:0017178">
    <property type="term" value="F:diphthine-ammonia ligase activity"/>
    <property type="evidence" value="ECO:0007669"/>
    <property type="project" value="UniProtKB-EC"/>
</dbReference>
<feature type="domain" description="Diphthamide synthase" evidence="1">
    <location>
        <begin position="6"/>
        <end position="202"/>
    </location>
</feature>
<dbReference type="InterPro" id="IPR014729">
    <property type="entry name" value="Rossmann-like_a/b/a_fold"/>
</dbReference>
<proteinExistence type="predicted"/>
<accession>A0A6N6MCQ1</accession>
<evidence type="ECO:0000313" key="3">
    <source>
        <dbReference type="Proteomes" id="UP000435357"/>
    </source>
</evidence>
<evidence type="ECO:0000259" key="1">
    <source>
        <dbReference type="Pfam" id="PF01902"/>
    </source>
</evidence>
<organism evidence="2 3">
    <name type="scientific">Salibacter halophilus</name>
    <dbReference type="NCBI Taxonomy" id="1803916"/>
    <lineage>
        <taxon>Bacteria</taxon>
        <taxon>Pseudomonadati</taxon>
        <taxon>Bacteroidota</taxon>
        <taxon>Flavobacteriia</taxon>
        <taxon>Flavobacteriales</taxon>
        <taxon>Salibacteraceae</taxon>
        <taxon>Salibacter</taxon>
    </lineage>
</organism>
<sequence length="226" mass="25887">MTKPQAAIFWSGGKDAAFALQLALEEFDVVELITTVDSNDSVTMHEVPFEVIEEQSKSLQIPLSKLEVTDYANAMRNLAKELIDRGVEHIIFGDINLEDVRQFRDDIFSEYSLTTHYPLWKKDTKELFISMVRSGWRFTPICLETSKVDEDLLGSVLTEKTLTELSQDVDPCGENGEFHTFVIDGPLFESTVEITTGKKYRKTFEYKTDNGKQMKTEFSYLNISKR</sequence>
<dbReference type="SUPFAM" id="SSF52402">
    <property type="entry name" value="Adenine nucleotide alpha hydrolases-like"/>
    <property type="match status" value="1"/>
</dbReference>
<dbReference type="CDD" id="cd01994">
    <property type="entry name" value="AANH_PF0828-like"/>
    <property type="match status" value="1"/>
</dbReference>
<dbReference type="Gene3D" id="3.40.50.620">
    <property type="entry name" value="HUPs"/>
    <property type="match status" value="1"/>
</dbReference>
<dbReference type="EC" id="6.3.1.14" evidence="2"/>
<dbReference type="EMBL" id="WACR01000003">
    <property type="protein sequence ID" value="KAB1065168.1"/>
    <property type="molecule type" value="Genomic_DNA"/>
</dbReference>
<dbReference type="Gene3D" id="3.90.1490.10">
    <property type="entry name" value="putative n-type atp pyrophosphatase, domain 2"/>
    <property type="match status" value="1"/>
</dbReference>
<reference evidence="2 3" key="1">
    <citation type="submission" date="2019-09" db="EMBL/GenBank/DDBJ databases">
        <title>Genomes of Cryomorphaceae.</title>
        <authorList>
            <person name="Bowman J.P."/>
        </authorList>
    </citation>
    <scope>NUCLEOTIDE SEQUENCE [LARGE SCALE GENOMIC DNA]</scope>
    <source>
        <strain evidence="2 3">KCTC 52047</strain>
    </source>
</reference>
<dbReference type="NCBIfam" id="TIGR00290">
    <property type="entry name" value="MJ0570_dom"/>
    <property type="match status" value="1"/>
</dbReference>
<dbReference type="Pfam" id="PF01902">
    <property type="entry name" value="Diphthami_syn_2"/>
    <property type="match status" value="1"/>
</dbReference>
<dbReference type="Proteomes" id="UP000435357">
    <property type="component" value="Unassembled WGS sequence"/>
</dbReference>
<protein>
    <submittedName>
        <fullName evidence="2">Diphthine--ammonia ligase</fullName>
        <ecNumber evidence="2">6.3.1.14</ecNumber>
    </submittedName>
</protein>
<comment type="caution">
    <text evidence="2">The sequence shown here is derived from an EMBL/GenBank/DDBJ whole genome shotgun (WGS) entry which is preliminary data.</text>
</comment>
<gene>
    <name evidence="2" type="ORF">F3059_04235</name>
</gene>
<dbReference type="InterPro" id="IPR002761">
    <property type="entry name" value="Diphthami_syn_dom"/>
</dbReference>
<dbReference type="OrthoDB" id="3572539at2"/>